<reference evidence="2" key="1">
    <citation type="journal article" date="2021" name="Genome Biol. Evol.">
        <title>The assembled and annotated genome of the fairy-ring fungus Marasmius oreades.</title>
        <authorList>
            <person name="Hiltunen M."/>
            <person name="Ament-Velasquez S.L."/>
            <person name="Johannesson H."/>
        </authorList>
    </citation>
    <scope>NUCLEOTIDE SEQUENCE</scope>
    <source>
        <strain evidence="2">03SP1</strain>
    </source>
</reference>
<dbReference type="Proteomes" id="UP001049176">
    <property type="component" value="Chromosome 3"/>
</dbReference>
<evidence type="ECO:0000256" key="1">
    <source>
        <dbReference type="SAM" id="MobiDB-lite"/>
    </source>
</evidence>
<feature type="compositionally biased region" description="Polar residues" evidence="1">
    <location>
        <begin position="169"/>
        <end position="217"/>
    </location>
</feature>
<accession>A0A9P7S5F9</accession>
<dbReference type="KEGG" id="more:E1B28_006499"/>
<protein>
    <submittedName>
        <fullName evidence="2">Uncharacterized protein</fullName>
    </submittedName>
</protein>
<feature type="region of interest" description="Disordered" evidence="1">
    <location>
        <begin position="578"/>
        <end position="607"/>
    </location>
</feature>
<proteinExistence type="predicted"/>
<gene>
    <name evidence="2" type="ORF">E1B28_006499</name>
</gene>
<dbReference type="EMBL" id="CM032183">
    <property type="protein sequence ID" value="KAG7095799.1"/>
    <property type="molecule type" value="Genomic_DNA"/>
</dbReference>
<feature type="compositionally biased region" description="Basic residues" evidence="1">
    <location>
        <begin position="635"/>
        <end position="651"/>
    </location>
</feature>
<organism evidence="2 3">
    <name type="scientific">Marasmius oreades</name>
    <name type="common">fairy-ring Marasmius</name>
    <dbReference type="NCBI Taxonomy" id="181124"/>
    <lineage>
        <taxon>Eukaryota</taxon>
        <taxon>Fungi</taxon>
        <taxon>Dikarya</taxon>
        <taxon>Basidiomycota</taxon>
        <taxon>Agaricomycotina</taxon>
        <taxon>Agaricomycetes</taxon>
        <taxon>Agaricomycetidae</taxon>
        <taxon>Agaricales</taxon>
        <taxon>Marasmiineae</taxon>
        <taxon>Marasmiaceae</taxon>
        <taxon>Marasmius</taxon>
    </lineage>
</organism>
<feature type="region of interest" description="Disordered" evidence="1">
    <location>
        <begin position="1"/>
        <end position="219"/>
    </location>
</feature>
<sequence length="651" mass="73047">MQGRDEHLSNENFYENFTTRSEYDNSDTASNVPYHTQPDEEMEEDTSPNEHRITKAVVAPAHYAAPDGQEPIDPGLEQRVHTSYRRAGSSLSNRITTTITDQGPSKGPRTNPAFESQHVYDDPKTPQRRKVHGNPSGTLPPPSPPSSPTPNGAPRYSQPWGQPVGPLISYQQDVNMGNSSNSVNENPTITANSQGPQPSSNTLTSPPFTLTPRQFDTTPEDFRARGIPTANRNPHRDLTPPDYGSLPVDYLTALGGTTRIAERFPAFVCAKERWRKNISPAMLHAVDQDKGRWIACIILDGGTLQRIANVGLEQFLRDRFKGFPNMEAGDVKIMVAEPRCSYLAANNKHAPPRVIFAWIDNVMARNIILNQQTHAISPIHSFHAIPVTFDVPSWYIGNFVPNIKDTAPWDLITILRFAISETLFLDARFRSFVAQATLNNPKSLDERVMDAVKGIDARLYQPDNDNEAVEFPVYIAPITRDYRLSQDIKDYIRFRQSSYNFKEFTFRLSQLHHRNHLGPLFCTLCISDTHARHRCPLAIVNDWQGAKRDDRIGDLLANTGINVTTQWNRAYSLAVPQGSPIPPDGYESDEMISPQNRNPQHYYPPASLRNRTANTYQVIGTPHMNYPRGRGQGRGARRGRGRGRGGRGRGL</sequence>
<dbReference type="AlphaFoldDB" id="A0A9P7S5F9"/>
<dbReference type="OrthoDB" id="2755229at2759"/>
<evidence type="ECO:0000313" key="2">
    <source>
        <dbReference type="EMBL" id="KAG7095799.1"/>
    </source>
</evidence>
<feature type="compositionally biased region" description="Polar residues" evidence="1">
    <location>
        <begin position="89"/>
        <end position="103"/>
    </location>
</feature>
<feature type="compositionally biased region" description="Pro residues" evidence="1">
    <location>
        <begin position="138"/>
        <end position="148"/>
    </location>
</feature>
<dbReference type="RefSeq" id="XP_043012269.1">
    <property type="nucleotide sequence ID" value="XM_043151176.1"/>
</dbReference>
<evidence type="ECO:0000313" key="3">
    <source>
        <dbReference type="Proteomes" id="UP001049176"/>
    </source>
</evidence>
<dbReference type="GeneID" id="66075575"/>
<name>A0A9P7S5F9_9AGAR</name>
<feature type="region of interest" description="Disordered" evidence="1">
    <location>
        <begin position="620"/>
        <end position="651"/>
    </location>
</feature>
<comment type="caution">
    <text evidence="2">The sequence shown here is derived from an EMBL/GenBank/DDBJ whole genome shotgun (WGS) entry which is preliminary data.</text>
</comment>
<keyword evidence="3" id="KW-1185">Reference proteome</keyword>
<feature type="compositionally biased region" description="Polar residues" evidence="1">
    <location>
        <begin position="10"/>
        <end position="34"/>
    </location>
</feature>